<comment type="similarity">
    <text evidence="2">Belongs to the major facilitator superfamily.</text>
</comment>
<comment type="subcellular location">
    <subcellularLocation>
        <location evidence="1">Cell membrane</location>
        <topology evidence="1">Multi-pass membrane protein</topology>
    </subcellularLocation>
</comment>
<evidence type="ECO:0000256" key="6">
    <source>
        <dbReference type="ARBA" id="ARBA00023136"/>
    </source>
</evidence>
<feature type="domain" description="Major facilitator superfamily (MFS) profile" evidence="9">
    <location>
        <begin position="76"/>
        <end position="253"/>
    </location>
</feature>
<gene>
    <name evidence="10" type="primary">rdc3_2</name>
    <name evidence="10" type="ORF">DBV05_g5447</name>
</gene>
<keyword evidence="5 8" id="KW-1133">Transmembrane helix</keyword>
<accession>A0A5N5DDK8</accession>
<proteinExistence type="inferred from homology"/>
<name>A0A5N5DDK8_9PEZI</name>
<dbReference type="AlphaFoldDB" id="A0A5N5DDK8"/>
<keyword evidence="11" id="KW-1185">Reference proteome</keyword>
<dbReference type="GO" id="GO:0005886">
    <property type="term" value="C:plasma membrane"/>
    <property type="evidence" value="ECO:0007669"/>
    <property type="project" value="UniProtKB-SubCell"/>
</dbReference>
<dbReference type="PANTHER" id="PTHR23502:SF135">
    <property type="entry name" value="MAJOR FACILITATOR SUPERFAMILY (MFS) PROFILE DOMAIN-CONTAINING PROTEIN-RELATED"/>
    <property type="match status" value="1"/>
</dbReference>
<evidence type="ECO:0000313" key="10">
    <source>
        <dbReference type="EMBL" id="KAB2575943.1"/>
    </source>
</evidence>
<dbReference type="PANTHER" id="PTHR23502">
    <property type="entry name" value="MAJOR FACILITATOR SUPERFAMILY"/>
    <property type="match status" value="1"/>
</dbReference>
<evidence type="ECO:0000259" key="9">
    <source>
        <dbReference type="PROSITE" id="PS50850"/>
    </source>
</evidence>
<feature type="transmembrane region" description="Helical" evidence="8">
    <location>
        <begin position="111"/>
        <end position="131"/>
    </location>
</feature>
<evidence type="ECO:0000256" key="1">
    <source>
        <dbReference type="ARBA" id="ARBA00004651"/>
    </source>
</evidence>
<comment type="caution">
    <text evidence="10">The sequence shown here is derived from an EMBL/GenBank/DDBJ whole genome shotgun (WGS) entry which is preliminary data.</text>
</comment>
<feature type="transmembrane region" description="Helical" evidence="8">
    <location>
        <begin position="143"/>
        <end position="169"/>
    </location>
</feature>
<sequence length="253" mass="26880">MTSENEKPDGHSSTSNLEKSDAEEQNDLPKDIERGVDRDNQNESGSEETRDPNLVEWDPNDPENPLNWPSFKRTGHVVLASVAALFANITSTAFAPAAAQVVEEFNITDSTVTALTVSIYLLGFAVGPLIIAPLSEHYGRLPIYIISMITSVGFLVGCSQATSLGVFLACRFITGVAGSGPNTVGGGTIADVTPPETRGRAMGGFAVGPLLGPVIGPMTAGFIAQYVGWRWVFRVLYIAVNNPGTLFSQVHGN</sequence>
<dbReference type="SUPFAM" id="SSF103473">
    <property type="entry name" value="MFS general substrate transporter"/>
    <property type="match status" value="1"/>
</dbReference>
<keyword evidence="4 8" id="KW-0812">Transmembrane</keyword>
<dbReference type="PROSITE" id="PS50850">
    <property type="entry name" value="MFS"/>
    <property type="match status" value="1"/>
</dbReference>
<dbReference type="Pfam" id="PF07690">
    <property type="entry name" value="MFS_1"/>
    <property type="match status" value="1"/>
</dbReference>
<evidence type="ECO:0000256" key="4">
    <source>
        <dbReference type="ARBA" id="ARBA00022692"/>
    </source>
</evidence>
<feature type="compositionally biased region" description="Basic and acidic residues" evidence="7">
    <location>
        <begin position="1"/>
        <end position="10"/>
    </location>
</feature>
<keyword evidence="3" id="KW-1003">Cell membrane</keyword>
<evidence type="ECO:0000256" key="7">
    <source>
        <dbReference type="SAM" id="MobiDB-lite"/>
    </source>
</evidence>
<evidence type="ECO:0000256" key="3">
    <source>
        <dbReference type="ARBA" id="ARBA00022475"/>
    </source>
</evidence>
<evidence type="ECO:0000256" key="5">
    <source>
        <dbReference type="ARBA" id="ARBA00022989"/>
    </source>
</evidence>
<dbReference type="OrthoDB" id="3848108at2759"/>
<dbReference type="Proteomes" id="UP000325902">
    <property type="component" value="Unassembled WGS sequence"/>
</dbReference>
<feature type="compositionally biased region" description="Basic and acidic residues" evidence="7">
    <location>
        <begin position="18"/>
        <end position="53"/>
    </location>
</feature>
<feature type="transmembrane region" description="Helical" evidence="8">
    <location>
        <begin position="77"/>
        <end position="99"/>
    </location>
</feature>
<dbReference type="InterPro" id="IPR020846">
    <property type="entry name" value="MFS_dom"/>
</dbReference>
<evidence type="ECO:0000313" key="11">
    <source>
        <dbReference type="Proteomes" id="UP000325902"/>
    </source>
</evidence>
<evidence type="ECO:0000256" key="8">
    <source>
        <dbReference type="SAM" id="Phobius"/>
    </source>
</evidence>
<dbReference type="InterPro" id="IPR036259">
    <property type="entry name" value="MFS_trans_sf"/>
</dbReference>
<keyword evidence="6 8" id="KW-0472">Membrane</keyword>
<protein>
    <submittedName>
        <fullName evidence="10">Efflux pump rdc3</fullName>
    </submittedName>
</protein>
<dbReference type="Gene3D" id="1.20.1720.10">
    <property type="entry name" value="Multidrug resistance protein D"/>
    <property type="match status" value="1"/>
</dbReference>
<dbReference type="EMBL" id="VCHE01000028">
    <property type="protein sequence ID" value="KAB2575943.1"/>
    <property type="molecule type" value="Genomic_DNA"/>
</dbReference>
<dbReference type="GO" id="GO:0022857">
    <property type="term" value="F:transmembrane transporter activity"/>
    <property type="evidence" value="ECO:0007669"/>
    <property type="project" value="InterPro"/>
</dbReference>
<reference evidence="10 11" key="1">
    <citation type="journal article" date="2019" name="Sci. Rep.">
        <title>A multi-omics analysis of the grapevine pathogen Lasiodiplodia theobromae reveals that temperature affects the expression of virulence- and pathogenicity-related genes.</title>
        <authorList>
            <person name="Felix C."/>
            <person name="Meneses R."/>
            <person name="Goncalves M.F.M."/>
            <person name="Tilleman L."/>
            <person name="Duarte A.S."/>
            <person name="Jorrin-Novo J.V."/>
            <person name="Van de Peer Y."/>
            <person name="Deforce D."/>
            <person name="Van Nieuwerburgh F."/>
            <person name="Esteves A.C."/>
            <person name="Alves A."/>
        </authorList>
    </citation>
    <scope>NUCLEOTIDE SEQUENCE [LARGE SCALE GENOMIC DNA]</scope>
    <source>
        <strain evidence="10 11">LA-SOL3</strain>
    </source>
</reference>
<dbReference type="InterPro" id="IPR011701">
    <property type="entry name" value="MFS"/>
</dbReference>
<feature type="region of interest" description="Disordered" evidence="7">
    <location>
        <begin position="1"/>
        <end position="68"/>
    </location>
</feature>
<evidence type="ECO:0000256" key="2">
    <source>
        <dbReference type="ARBA" id="ARBA00008335"/>
    </source>
</evidence>
<organism evidence="10 11">
    <name type="scientific">Lasiodiplodia theobromae</name>
    <dbReference type="NCBI Taxonomy" id="45133"/>
    <lineage>
        <taxon>Eukaryota</taxon>
        <taxon>Fungi</taxon>
        <taxon>Dikarya</taxon>
        <taxon>Ascomycota</taxon>
        <taxon>Pezizomycotina</taxon>
        <taxon>Dothideomycetes</taxon>
        <taxon>Dothideomycetes incertae sedis</taxon>
        <taxon>Botryosphaeriales</taxon>
        <taxon>Botryosphaeriaceae</taxon>
        <taxon>Lasiodiplodia</taxon>
    </lineage>
</organism>